<dbReference type="InterPro" id="IPR003615">
    <property type="entry name" value="HNH_nuc"/>
</dbReference>
<feature type="domain" description="HNH nuclease" evidence="3">
    <location>
        <begin position="42"/>
        <end position="106"/>
    </location>
</feature>
<evidence type="ECO:0000313" key="4">
    <source>
        <dbReference type="EMBL" id="MFD1586271.1"/>
    </source>
</evidence>
<dbReference type="PANTHER" id="PTHR41286:SF1">
    <property type="entry name" value="HNH NUCLEASE YAJD-RELATED"/>
    <property type="match status" value="1"/>
</dbReference>
<evidence type="ECO:0000256" key="2">
    <source>
        <dbReference type="ARBA" id="ARBA00022801"/>
    </source>
</evidence>
<evidence type="ECO:0000259" key="3">
    <source>
        <dbReference type="SMART" id="SM00507"/>
    </source>
</evidence>
<dbReference type="PANTHER" id="PTHR41286">
    <property type="entry name" value="HNH NUCLEASE YAJD-RELATED"/>
    <property type="match status" value="1"/>
</dbReference>
<evidence type="ECO:0000313" key="5">
    <source>
        <dbReference type="Proteomes" id="UP001597119"/>
    </source>
</evidence>
<keyword evidence="1" id="KW-0540">Nuclease</keyword>
<name>A0ABD6C7K2_9EURY</name>
<dbReference type="GO" id="GO:0004519">
    <property type="term" value="F:endonuclease activity"/>
    <property type="evidence" value="ECO:0007669"/>
    <property type="project" value="UniProtKB-KW"/>
</dbReference>
<dbReference type="SMART" id="SM00507">
    <property type="entry name" value="HNHc"/>
    <property type="match status" value="1"/>
</dbReference>
<dbReference type="AlphaFoldDB" id="A0ABD6C7K2"/>
<dbReference type="GO" id="GO:0016787">
    <property type="term" value="F:hydrolase activity"/>
    <property type="evidence" value="ECO:0007669"/>
    <property type="project" value="UniProtKB-KW"/>
</dbReference>
<keyword evidence="4" id="KW-0255">Endonuclease</keyword>
<reference evidence="4 5" key="1">
    <citation type="journal article" date="2019" name="Int. J. Syst. Evol. Microbiol.">
        <title>The Global Catalogue of Microorganisms (GCM) 10K type strain sequencing project: providing services to taxonomists for standard genome sequencing and annotation.</title>
        <authorList>
            <consortium name="The Broad Institute Genomics Platform"/>
            <consortium name="The Broad Institute Genome Sequencing Center for Infectious Disease"/>
            <person name="Wu L."/>
            <person name="Ma J."/>
        </authorList>
    </citation>
    <scope>NUCLEOTIDE SEQUENCE [LARGE SCALE GENOMIC DNA]</scope>
    <source>
        <strain evidence="4 5">CGMCC 1.12125</strain>
    </source>
</reference>
<gene>
    <name evidence="4" type="ORF">ACFR9U_04710</name>
</gene>
<sequence>MSDVIVCSEECRKQWLSEAFTGEGHPNWKGGGSPSYGKGWNEIRSQALERDGYQCRVCGVTPDELDRNPDVHHIIPVRVYAESENHSTEDAHRLDNVISLCISCHRKADHGKIPRGRLRALIRTFPDDPD</sequence>
<dbReference type="Proteomes" id="UP001597119">
    <property type="component" value="Unassembled WGS sequence"/>
</dbReference>
<dbReference type="CDD" id="cd00085">
    <property type="entry name" value="HNHc"/>
    <property type="match status" value="1"/>
</dbReference>
<evidence type="ECO:0000256" key="1">
    <source>
        <dbReference type="ARBA" id="ARBA00022722"/>
    </source>
</evidence>
<keyword evidence="5" id="KW-1185">Reference proteome</keyword>
<comment type="caution">
    <text evidence="4">The sequence shown here is derived from an EMBL/GenBank/DDBJ whole genome shotgun (WGS) entry which is preliminary data.</text>
</comment>
<organism evidence="4 5">
    <name type="scientific">Halorientalis brevis</name>
    <dbReference type="NCBI Taxonomy" id="1126241"/>
    <lineage>
        <taxon>Archaea</taxon>
        <taxon>Methanobacteriati</taxon>
        <taxon>Methanobacteriota</taxon>
        <taxon>Stenosarchaea group</taxon>
        <taxon>Halobacteria</taxon>
        <taxon>Halobacteriales</taxon>
        <taxon>Haloarculaceae</taxon>
        <taxon>Halorientalis</taxon>
    </lineage>
</organism>
<dbReference type="Pfam" id="PF01844">
    <property type="entry name" value="HNH"/>
    <property type="match status" value="1"/>
</dbReference>
<protein>
    <submittedName>
        <fullName evidence="4">HNH endonuclease</fullName>
    </submittedName>
</protein>
<dbReference type="InterPro" id="IPR002711">
    <property type="entry name" value="HNH"/>
</dbReference>
<accession>A0ABD6C7K2</accession>
<keyword evidence="2" id="KW-0378">Hydrolase</keyword>
<dbReference type="Gene3D" id="1.10.30.50">
    <property type="match status" value="1"/>
</dbReference>
<dbReference type="RefSeq" id="WP_247376212.1">
    <property type="nucleotide sequence ID" value="NZ_JBHUDJ010000002.1"/>
</dbReference>
<dbReference type="EMBL" id="JBHUDJ010000002">
    <property type="protein sequence ID" value="MFD1586271.1"/>
    <property type="molecule type" value="Genomic_DNA"/>
</dbReference>
<proteinExistence type="predicted"/>